<dbReference type="OrthoDB" id="70823at2759"/>
<keyword evidence="4" id="KW-0456">Lyase</keyword>
<evidence type="ECO:0000256" key="8">
    <source>
        <dbReference type="ARBA" id="ARBA00048791"/>
    </source>
</evidence>
<evidence type="ECO:0000256" key="1">
    <source>
        <dbReference type="ARBA" id="ARBA00004816"/>
    </source>
</evidence>
<keyword evidence="5 9" id="KW-0704">Schiff base</keyword>
<evidence type="ECO:0000256" key="6">
    <source>
        <dbReference type="ARBA" id="ARBA00031814"/>
    </source>
</evidence>
<dbReference type="GO" id="GO:0016052">
    <property type="term" value="P:carbohydrate catabolic process"/>
    <property type="evidence" value="ECO:0007669"/>
    <property type="project" value="TreeGrafter"/>
</dbReference>
<evidence type="ECO:0000256" key="2">
    <source>
        <dbReference type="ARBA" id="ARBA00009473"/>
    </source>
</evidence>
<dbReference type="GO" id="GO:0046386">
    <property type="term" value="P:deoxyribose phosphate catabolic process"/>
    <property type="evidence" value="ECO:0007669"/>
    <property type="project" value="UniProtKB-UniPathway"/>
</dbReference>
<evidence type="ECO:0000313" key="11">
    <source>
        <dbReference type="EMBL" id="VEL42197.1"/>
    </source>
</evidence>
<keyword evidence="12" id="KW-1185">Reference proteome</keyword>
<feature type="active site" description="Schiff-base intermediate with acetaldehyde" evidence="9">
    <location>
        <position position="150"/>
    </location>
</feature>
<evidence type="ECO:0000256" key="10">
    <source>
        <dbReference type="SAM" id="SignalP"/>
    </source>
</evidence>
<dbReference type="SUPFAM" id="SSF51569">
    <property type="entry name" value="Aldolase"/>
    <property type="match status" value="1"/>
</dbReference>
<dbReference type="EMBL" id="CAAALY010273081">
    <property type="protein sequence ID" value="VEL42197.1"/>
    <property type="molecule type" value="Genomic_DNA"/>
</dbReference>
<dbReference type="GO" id="GO:0009264">
    <property type="term" value="P:deoxyribonucleotide catabolic process"/>
    <property type="evidence" value="ECO:0007669"/>
    <property type="project" value="InterPro"/>
</dbReference>
<evidence type="ECO:0000256" key="9">
    <source>
        <dbReference type="PIRSR" id="PIRSR001357-50"/>
    </source>
</evidence>
<reference evidence="11" key="1">
    <citation type="submission" date="2018-11" db="EMBL/GenBank/DDBJ databases">
        <authorList>
            <consortium name="Pathogen Informatics"/>
        </authorList>
    </citation>
    <scope>NUCLEOTIDE SEQUENCE</scope>
</reference>
<evidence type="ECO:0000256" key="4">
    <source>
        <dbReference type="ARBA" id="ARBA00023239"/>
    </source>
</evidence>
<comment type="pathway">
    <text evidence="1">Carbohydrate degradation; 2-deoxy-D-ribose 1-phosphate degradation; D-glyceraldehyde 3-phosphate and acetaldehyde from 2-deoxy-alpha-D-ribose 1-phosphate: step 2/2.</text>
</comment>
<evidence type="ECO:0000256" key="3">
    <source>
        <dbReference type="ARBA" id="ARBA00012515"/>
    </source>
</evidence>
<dbReference type="EC" id="4.1.2.4" evidence="3"/>
<name>A0A3S5B7B5_9PLAT</name>
<feature type="active site" description="Proton donor/acceptor" evidence="9">
    <location>
        <position position="187"/>
    </location>
</feature>
<dbReference type="SMART" id="SM01133">
    <property type="entry name" value="DeoC"/>
    <property type="match status" value="1"/>
</dbReference>
<dbReference type="GO" id="GO:0004139">
    <property type="term" value="F:deoxyribose-phosphate aldolase activity"/>
    <property type="evidence" value="ECO:0007669"/>
    <property type="project" value="UniProtKB-EC"/>
</dbReference>
<dbReference type="InterPro" id="IPR011343">
    <property type="entry name" value="DeoC"/>
</dbReference>
<dbReference type="PANTHER" id="PTHR10889:SF3">
    <property type="entry name" value="DEOXYRIBOSE-PHOSPHATE ALDOLASE"/>
    <property type="match status" value="1"/>
</dbReference>
<evidence type="ECO:0000256" key="7">
    <source>
        <dbReference type="ARBA" id="ARBA00032755"/>
    </source>
</evidence>
<dbReference type="UniPathway" id="UPA00002">
    <property type="reaction ID" value="UER00468"/>
</dbReference>
<dbReference type="Gene3D" id="3.20.20.70">
    <property type="entry name" value="Aldolase class I"/>
    <property type="match status" value="2"/>
</dbReference>
<sequence>MWLLRIVRLIDLTTLAGDDTPSNVKYLCARAKHPLSLSIRDKLREEFYDIDSLSESLSIHCIIATRAVCVYPSQVSTCKQYLTQIGADDIAIASGTWIPSGVYDEVSAMRLACGPQVHLKTILAAGELGSYSNVYAASMTCMMAGADFIKTSTGKESTVNATLPVALVMTRAISDFKETTGIKVGFKPAGGLRTWKDALAFSSLVFMKLGPDWMVPELYRIGASSLLNSIESRLFSLLNNGRDPAAHQLSFL</sequence>
<feature type="signal peptide" evidence="10">
    <location>
        <begin position="1"/>
        <end position="17"/>
    </location>
</feature>
<gene>
    <name evidence="11" type="ORF">PXEA_LOCUS35637</name>
</gene>
<evidence type="ECO:0000313" key="12">
    <source>
        <dbReference type="Proteomes" id="UP000784294"/>
    </source>
</evidence>
<protein>
    <recommendedName>
        <fullName evidence="3">deoxyribose-phosphate aldolase</fullName>
        <ecNumber evidence="3">4.1.2.4</ecNumber>
    </recommendedName>
    <alternativeName>
        <fullName evidence="7">2-deoxy-D-ribose 5-phosphate aldolase</fullName>
    </alternativeName>
    <alternativeName>
        <fullName evidence="6">Phosphodeoxyriboaldolase</fullName>
    </alternativeName>
</protein>
<dbReference type="Pfam" id="PF01791">
    <property type="entry name" value="DeoC"/>
    <property type="match status" value="1"/>
</dbReference>
<dbReference type="GO" id="GO:0005737">
    <property type="term" value="C:cytoplasm"/>
    <property type="evidence" value="ECO:0007669"/>
    <property type="project" value="InterPro"/>
</dbReference>
<feature type="chain" id="PRO_5018746420" description="deoxyribose-phosphate aldolase" evidence="10">
    <location>
        <begin position="18"/>
        <end position="252"/>
    </location>
</feature>
<evidence type="ECO:0000256" key="5">
    <source>
        <dbReference type="ARBA" id="ARBA00023270"/>
    </source>
</evidence>
<comment type="catalytic activity">
    <reaction evidence="8">
        <text>2-deoxy-D-ribose 5-phosphate = D-glyceraldehyde 3-phosphate + acetaldehyde</text>
        <dbReference type="Rhea" id="RHEA:12821"/>
        <dbReference type="ChEBI" id="CHEBI:15343"/>
        <dbReference type="ChEBI" id="CHEBI:59776"/>
        <dbReference type="ChEBI" id="CHEBI:62877"/>
        <dbReference type="EC" id="4.1.2.4"/>
    </reaction>
</comment>
<dbReference type="PANTHER" id="PTHR10889">
    <property type="entry name" value="DEOXYRIBOSE-PHOSPHATE ALDOLASE"/>
    <property type="match status" value="1"/>
</dbReference>
<organism evidence="11 12">
    <name type="scientific">Protopolystoma xenopodis</name>
    <dbReference type="NCBI Taxonomy" id="117903"/>
    <lineage>
        <taxon>Eukaryota</taxon>
        <taxon>Metazoa</taxon>
        <taxon>Spiralia</taxon>
        <taxon>Lophotrochozoa</taxon>
        <taxon>Platyhelminthes</taxon>
        <taxon>Monogenea</taxon>
        <taxon>Polyopisthocotylea</taxon>
        <taxon>Polystomatidea</taxon>
        <taxon>Polystomatidae</taxon>
        <taxon>Protopolystoma</taxon>
    </lineage>
</organism>
<dbReference type="InterPro" id="IPR013785">
    <property type="entry name" value="Aldolase_TIM"/>
</dbReference>
<proteinExistence type="inferred from homology"/>
<accession>A0A3S5B7B5</accession>
<dbReference type="InterPro" id="IPR002915">
    <property type="entry name" value="DeoC/FbaB/LacD_aldolase"/>
</dbReference>
<dbReference type="PIRSF" id="PIRSF001357">
    <property type="entry name" value="DeoC"/>
    <property type="match status" value="1"/>
</dbReference>
<dbReference type="Proteomes" id="UP000784294">
    <property type="component" value="Unassembled WGS sequence"/>
</dbReference>
<comment type="similarity">
    <text evidence="2">Belongs to the DeoC/FbaB aldolase family. DeoC type 2 subfamily.</text>
</comment>
<dbReference type="AlphaFoldDB" id="A0A3S5B7B5"/>
<comment type="caution">
    <text evidence="11">The sequence shown here is derived from an EMBL/GenBank/DDBJ whole genome shotgun (WGS) entry which is preliminary data.</text>
</comment>
<keyword evidence="10" id="KW-0732">Signal</keyword>